<name>R9BVB4_9CLOT</name>
<evidence type="ECO:0000313" key="2">
    <source>
        <dbReference type="Proteomes" id="UP000013988"/>
    </source>
</evidence>
<dbReference type="Proteomes" id="UP000013988">
    <property type="component" value="Unassembled WGS sequence"/>
</dbReference>
<dbReference type="AlphaFoldDB" id="R9BVB4"/>
<dbReference type="EMBL" id="ASRV01000168">
    <property type="protein sequence ID" value="EOR20993.1"/>
    <property type="molecule type" value="Genomic_DNA"/>
</dbReference>
<dbReference type="PATRIC" id="fig|1202534.3.peg.2924"/>
<sequence length="152" mass="17688">MQITILELFKSIVTINNEESLRPYVLKSMIENYNMDYGDPLLITGVYSILRKESKEIEFDNIKLNYNGPLVFSYCNHSGEWFIKEFKSFKDVEEYILGGAGYFNMFTGSIIVFYDGDIKEFNVIRKLPNDEKVILNQGEDKGINDVVVEWIL</sequence>
<keyword evidence="2" id="KW-1185">Reference proteome</keyword>
<organism evidence="1 2">
    <name type="scientific">Clostridium sartagoforme AAU1</name>
    <dbReference type="NCBI Taxonomy" id="1202534"/>
    <lineage>
        <taxon>Bacteria</taxon>
        <taxon>Bacillati</taxon>
        <taxon>Bacillota</taxon>
        <taxon>Clostridia</taxon>
        <taxon>Eubacteriales</taxon>
        <taxon>Clostridiaceae</taxon>
        <taxon>Clostridium</taxon>
    </lineage>
</organism>
<gene>
    <name evidence="1" type="ORF">A500_14793</name>
</gene>
<dbReference type="OrthoDB" id="9917905at2"/>
<comment type="caution">
    <text evidence="1">The sequence shown here is derived from an EMBL/GenBank/DDBJ whole genome shotgun (WGS) entry which is preliminary data.</text>
</comment>
<evidence type="ECO:0000313" key="1">
    <source>
        <dbReference type="EMBL" id="EOR20993.1"/>
    </source>
</evidence>
<reference evidence="1 2" key="1">
    <citation type="submission" date="2013-03" db="EMBL/GenBank/DDBJ databases">
        <title>Whole genome shotgun sequencing of Clostridium sartagoforme AAU1.</title>
        <authorList>
            <person name="Joshi C.G."/>
            <person name="Duggirala S.M."/>
            <person name="Nathani N.M."/>
            <person name="Bhatt V.D."/>
            <person name="Patel A.K."/>
            <person name="Pandya P.R."/>
            <person name="KaPatel J.A."/>
        </authorList>
    </citation>
    <scope>NUCLEOTIDE SEQUENCE [LARGE SCALE GENOMIC DNA]</scope>
    <source>
        <strain evidence="1 2">AAU1</strain>
    </source>
</reference>
<dbReference type="RefSeq" id="WP_016208237.1">
    <property type="nucleotide sequence ID" value="NZ_ASRV01000168.1"/>
</dbReference>
<proteinExistence type="predicted"/>
<accession>R9BVB4</accession>
<protein>
    <submittedName>
        <fullName evidence="1">Uncharacterized protein</fullName>
    </submittedName>
</protein>